<keyword evidence="1" id="KW-0472">Membrane</keyword>
<evidence type="ECO:0000313" key="2">
    <source>
        <dbReference type="EMBL" id="QDV47119.1"/>
    </source>
</evidence>
<feature type="transmembrane region" description="Helical" evidence="1">
    <location>
        <begin position="71"/>
        <end position="92"/>
    </location>
</feature>
<keyword evidence="1" id="KW-1133">Transmembrane helix</keyword>
<name>A0A518I1Y9_9BACT</name>
<dbReference type="EMBL" id="CP037423">
    <property type="protein sequence ID" value="QDV47119.1"/>
    <property type="molecule type" value="Genomic_DNA"/>
</dbReference>
<feature type="transmembrane region" description="Helical" evidence="1">
    <location>
        <begin position="98"/>
        <end position="116"/>
    </location>
</feature>
<organism evidence="2 3">
    <name type="scientific">Stieleria neptunia</name>
    <dbReference type="NCBI Taxonomy" id="2527979"/>
    <lineage>
        <taxon>Bacteria</taxon>
        <taxon>Pseudomonadati</taxon>
        <taxon>Planctomycetota</taxon>
        <taxon>Planctomycetia</taxon>
        <taxon>Pirellulales</taxon>
        <taxon>Pirellulaceae</taxon>
        <taxon>Stieleria</taxon>
    </lineage>
</organism>
<sequence>MTESPQRRRRVRRIVLGSALLIHVIVYWSLGFVLRPSDDVHRVIAVGVMLGQCSLAAILATMFAPGKLARIAITWSAALTCWYGLSTVFYWGLGEPGAAWWAIAITVQTIVCSLGTQVMEQKRRHASASSAVALESGNTPFQFPIRSLIVLTTMAAIGFAVVEVGQRRGWWSIDSLNVHEGIMMVVVGLMVGVTALLCVIALAARKRSVVATRLFAFAGPVFLLAVVLQWGAVQAGMDQSSDPTLAVVLLGTQAGCVVITLGIVNRVSGAP</sequence>
<dbReference type="AlphaFoldDB" id="A0A518I1Y9"/>
<feature type="transmembrane region" description="Helical" evidence="1">
    <location>
        <begin position="245"/>
        <end position="264"/>
    </location>
</feature>
<keyword evidence="1" id="KW-0812">Transmembrane</keyword>
<accession>A0A518I1Y9</accession>
<dbReference type="KEGG" id="snep:Enr13x_70280"/>
<proteinExistence type="predicted"/>
<evidence type="ECO:0000313" key="3">
    <source>
        <dbReference type="Proteomes" id="UP000319004"/>
    </source>
</evidence>
<dbReference type="RefSeq" id="WP_145391204.1">
    <property type="nucleotide sequence ID" value="NZ_CP037423.1"/>
</dbReference>
<gene>
    <name evidence="2" type="ORF">Enr13x_70280</name>
</gene>
<keyword evidence="3" id="KW-1185">Reference proteome</keyword>
<dbReference type="OrthoDB" id="259838at2"/>
<reference evidence="2 3" key="1">
    <citation type="submission" date="2019-03" db="EMBL/GenBank/DDBJ databases">
        <title>Deep-cultivation of Planctomycetes and their phenomic and genomic characterization uncovers novel biology.</title>
        <authorList>
            <person name="Wiegand S."/>
            <person name="Jogler M."/>
            <person name="Boedeker C."/>
            <person name="Pinto D."/>
            <person name="Vollmers J."/>
            <person name="Rivas-Marin E."/>
            <person name="Kohn T."/>
            <person name="Peeters S.H."/>
            <person name="Heuer A."/>
            <person name="Rast P."/>
            <person name="Oberbeckmann S."/>
            <person name="Bunk B."/>
            <person name="Jeske O."/>
            <person name="Meyerdierks A."/>
            <person name="Storesund J.E."/>
            <person name="Kallscheuer N."/>
            <person name="Luecker S."/>
            <person name="Lage O.M."/>
            <person name="Pohl T."/>
            <person name="Merkel B.J."/>
            <person name="Hornburger P."/>
            <person name="Mueller R.-W."/>
            <person name="Bruemmer F."/>
            <person name="Labrenz M."/>
            <person name="Spormann A.M."/>
            <person name="Op den Camp H."/>
            <person name="Overmann J."/>
            <person name="Amann R."/>
            <person name="Jetten M.S.M."/>
            <person name="Mascher T."/>
            <person name="Medema M.H."/>
            <person name="Devos D.P."/>
            <person name="Kaster A.-K."/>
            <person name="Ovreas L."/>
            <person name="Rohde M."/>
            <person name="Galperin M.Y."/>
            <person name="Jogler C."/>
        </authorList>
    </citation>
    <scope>NUCLEOTIDE SEQUENCE [LARGE SCALE GENOMIC DNA]</scope>
    <source>
        <strain evidence="2 3">Enr13</strain>
    </source>
</reference>
<feature type="transmembrane region" description="Helical" evidence="1">
    <location>
        <begin position="14"/>
        <end position="34"/>
    </location>
</feature>
<feature type="transmembrane region" description="Helical" evidence="1">
    <location>
        <begin position="40"/>
        <end position="64"/>
    </location>
</feature>
<feature type="transmembrane region" description="Helical" evidence="1">
    <location>
        <begin position="182"/>
        <end position="202"/>
    </location>
</feature>
<feature type="transmembrane region" description="Helical" evidence="1">
    <location>
        <begin position="143"/>
        <end position="162"/>
    </location>
</feature>
<dbReference type="Proteomes" id="UP000319004">
    <property type="component" value="Chromosome"/>
</dbReference>
<feature type="transmembrane region" description="Helical" evidence="1">
    <location>
        <begin position="214"/>
        <end position="233"/>
    </location>
</feature>
<evidence type="ECO:0000256" key="1">
    <source>
        <dbReference type="SAM" id="Phobius"/>
    </source>
</evidence>
<protein>
    <submittedName>
        <fullName evidence="2">Uncharacterized protein</fullName>
    </submittedName>
</protein>